<feature type="transmembrane region" description="Helical" evidence="11">
    <location>
        <begin position="56"/>
        <end position="78"/>
    </location>
</feature>
<accession>A0AAV3XJD5</accession>
<evidence type="ECO:0000256" key="8">
    <source>
        <dbReference type="ARBA" id="ARBA00023004"/>
    </source>
</evidence>
<feature type="domain" description="Fatty acid desaturase" evidence="12">
    <location>
        <begin position="59"/>
        <end position="277"/>
    </location>
</feature>
<keyword evidence="5" id="KW-0276">Fatty acid metabolism</keyword>
<evidence type="ECO:0000256" key="11">
    <source>
        <dbReference type="SAM" id="Phobius"/>
    </source>
</evidence>
<dbReference type="EMBL" id="BLAY01000102">
    <property type="protein sequence ID" value="GET40856.1"/>
    <property type="molecule type" value="Genomic_DNA"/>
</dbReference>
<keyword evidence="6 11" id="KW-1133">Transmembrane helix</keyword>
<dbReference type="GO" id="GO:0006631">
    <property type="term" value="P:fatty acid metabolic process"/>
    <property type="evidence" value="ECO:0007669"/>
    <property type="project" value="UniProtKB-KW"/>
</dbReference>
<evidence type="ECO:0000313" key="13">
    <source>
        <dbReference type="EMBL" id="GET40856.1"/>
    </source>
</evidence>
<dbReference type="AlphaFoldDB" id="A0AAV3XJD5"/>
<comment type="cofactor">
    <cofactor evidence="1">
        <name>Fe(2+)</name>
        <dbReference type="ChEBI" id="CHEBI:29033"/>
    </cofactor>
</comment>
<dbReference type="GO" id="GO:0016020">
    <property type="term" value="C:membrane"/>
    <property type="evidence" value="ECO:0007669"/>
    <property type="project" value="UniProtKB-SubCell"/>
</dbReference>
<organism evidence="13 14">
    <name type="scientific">Microseira wollei NIES-4236</name>
    <dbReference type="NCBI Taxonomy" id="2530354"/>
    <lineage>
        <taxon>Bacteria</taxon>
        <taxon>Bacillati</taxon>
        <taxon>Cyanobacteriota</taxon>
        <taxon>Cyanophyceae</taxon>
        <taxon>Oscillatoriophycideae</taxon>
        <taxon>Aerosakkonematales</taxon>
        <taxon>Aerosakkonemataceae</taxon>
        <taxon>Microseira</taxon>
    </lineage>
</organism>
<name>A0AAV3XJD5_9CYAN</name>
<feature type="transmembrane region" description="Helical" evidence="11">
    <location>
        <begin position="203"/>
        <end position="225"/>
    </location>
</feature>
<evidence type="ECO:0000256" key="4">
    <source>
        <dbReference type="ARBA" id="ARBA00022692"/>
    </source>
</evidence>
<evidence type="ECO:0000256" key="10">
    <source>
        <dbReference type="ARBA" id="ARBA00023136"/>
    </source>
</evidence>
<evidence type="ECO:0000256" key="2">
    <source>
        <dbReference type="ARBA" id="ARBA00004141"/>
    </source>
</evidence>
<dbReference type="PANTHER" id="PTHR11351:SF3">
    <property type="entry name" value="BLL4393 PROTEIN"/>
    <property type="match status" value="1"/>
</dbReference>
<evidence type="ECO:0000256" key="6">
    <source>
        <dbReference type="ARBA" id="ARBA00022989"/>
    </source>
</evidence>
<evidence type="ECO:0000256" key="5">
    <source>
        <dbReference type="ARBA" id="ARBA00022832"/>
    </source>
</evidence>
<keyword evidence="14" id="KW-1185">Reference proteome</keyword>
<dbReference type="InterPro" id="IPR005804">
    <property type="entry name" value="FA_desaturase_dom"/>
</dbReference>
<sequence>MMVSESVSQKLGARARLNGAQQLEQRIALGVVVIPFIGTIAALVWMWVYGISLVDIGLFLIMYAITTLGITAGFHRLFTHSSFKTGKTIQVLLGIAGSMAAQGPVLFWTACHRRHHAWSDDSDDPHSPNAGGEGIWGKFLGLWHAHIAWMFNHNNENWVKYVPDLLRDNLIFKVNQWYFLWIFLGFLIPAILGGFLSHSWQGAISGLLWGGFVRMFLVHHATWSINSICHSFGSRPYETKDDSTNNLICALLAFGEGWHNNHHAFQTSARHGIEWWQADVTYWLIYVLEKLGWVSNVNLPNACLLTAKKSKLAIERCSSVD</sequence>
<comment type="subcellular location">
    <subcellularLocation>
        <location evidence="2">Membrane</location>
        <topology evidence="2">Multi-pass membrane protein</topology>
    </subcellularLocation>
</comment>
<dbReference type="Pfam" id="PF00487">
    <property type="entry name" value="FA_desaturase"/>
    <property type="match status" value="1"/>
</dbReference>
<evidence type="ECO:0000256" key="7">
    <source>
        <dbReference type="ARBA" id="ARBA00023002"/>
    </source>
</evidence>
<dbReference type="PRINTS" id="PR00075">
    <property type="entry name" value="FACDDSATRASE"/>
</dbReference>
<gene>
    <name evidence="13" type="ORF">MiSe_56680</name>
</gene>
<evidence type="ECO:0000259" key="12">
    <source>
        <dbReference type="Pfam" id="PF00487"/>
    </source>
</evidence>
<dbReference type="CDD" id="cd03505">
    <property type="entry name" value="Delta9-FADS-like"/>
    <property type="match status" value="1"/>
</dbReference>
<dbReference type="PANTHER" id="PTHR11351">
    <property type="entry name" value="ACYL-COA DESATURASE"/>
    <property type="match status" value="1"/>
</dbReference>
<evidence type="ECO:0000256" key="1">
    <source>
        <dbReference type="ARBA" id="ARBA00001954"/>
    </source>
</evidence>
<comment type="similarity">
    <text evidence="3">Belongs to the fatty acid desaturase type 2 family.</text>
</comment>
<keyword evidence="4 11" id="KW-0812">Transmembrane</keyword>
<dbReference type="InterPro" id="IPR015876">
    <property type="entry name" value="Acyl-CoA_DS"/>
</dbReference>
<evidence type="ECO:0000256" key="3">
    <source>
        <dbReference type="ARBA" id="ARBA00008749"/>
    </source>
</evidence>
<keyword evidence="7" id="KW-0560">Oxidoreductase</keyword>
<dbReference type="GO" id="GO:0016717">
    <property type="term" value="F:oxidoreductase activity, acting on paired donors, with oxidation of a pair of donors resulting in the reduction of molecular oxygen to two molecules of water"/>
    <property type="evidence" value="ECO:0007669"/>
    <property type="project" value="InterPro"/>
</dbReference>
<proteinExistence type="inferred from homology"/>
<reference evidence="13" key="1">
    <citation type="submission" date="2019-10" db="EMBL/GenBank/DDBJ databases">
        <title>Draft genome sequece of Microseira wollei NIES-4236.</title>
        <authorList>
            <person name="Yamaguchi H."/>
            <person name="Suzuki S."/>
            <person name="Kawachi M."/>
        </authorList>
    </citation>
    <scope>NUCLEOTIDE SEQUENCE</scope>
    <source>
        <strain evidence="13">NIES-4236</strain>
    </source>
</reference>
<dbReference type="RefSeq" id="WP_226587041.1">
    <property type="nucleotide sequence ID" value="NZ_BLAY01000102.1"/>
</dbReference>
<keyword evidence="9" id="KW-0443">Lipid metabolism</keyword>
<comment type="caution">
    <text evidence="13">The sequence shown here is derived from an EMBL/GenBank/DDBJ whole genome shotgun (WGS) entry which is preliminary data.</text>
</comment>
<evidence type="ECO:0000256" key="9">
    <source>
        <dbReference type="ARBA" id="ARBA00023098"/>
    </source>
</evidence>
<protein>
    <submittedName>
        <fullName evidence="13">Fatty acid desaturase</fullName>
    </submittedName>
</protein>
<evidence type="ECO:0000313" key="14">
    <source>
        <dbReference type="Proteomes" id="UP001050975"/>
    </source>
</evidence>
<keyword evidence="10 11" id="KW-0472">Membrane</keyword>
<feature type="transmembrane region" description="Helical" evidence="11">
    <location>
        <begin position="177"/>
        <end position="197"/>
    </location>
</feature>
<keyword evidence="8" id="KW-0408">Iron</keyword>
<dbReference type="Proteomes" id="UP001050975">
    <property type="component" value="Unassembled WGS sequence"/>
</dbReference>
<feature type="transmembrane region" description="Helical" evidence="11">
    <location>
        <begin position="27"/>
        <end position="50"/>
    </location>
</feature>